<organism evidence="1 2">
    <name type="scientific">Metallococcus carri</name>
    <dbReference type="NCBI Taxonomy" id="1656884"/>
    <lineage>
        <taxon>Bacteria</taxon>
        <taxon>Bacillati</taxon>
        <taxon>Actinomycetota</taxon>
        <taxon>Actinomycetes</taxon>
        <taxon>Micrococcales</taxon>
        <taxon>Dermacoccaceae</taxon>
        <taxon>Metallococcus</taxon>
    </lineage>
</organism>
<keyword evidence="2" id="KW-1185">Reference proteome</keyword>
<evidence type="ECO:0000313" key="2">
    <source>
        <dbReference type="Proteomes" id="UP000744769"/>
    </source>
</evidence>
<comment type="caution">
    <text evidence="1">The sequence shown here is derived from an EMBL/GenBank/DDBJ whole genome shotgun (WGS) entry which is preliminary data.</text>
</comment>
<dbReference type="AlphaFoldDB" id="A0A967AYB2"/>
<protein>
    <recommendedName>
        <fullName evidence="3">VOC family protein</fullName>
    </recommendedName>
</protein>
<accession>A0A967AYB2</accession>
<dbReference type="Gene3D" id="3.10.180.10">
    <property type="entry name" value="2,3-Dihydroxybiphenyl 1,2-Dioxygenase, domain 1"/>
    <property type="match status" value="1"/>
</dbReference>
<dbReference type="Proteomes" id="UP000744769">
    <property type="component" value="Unassembled WGS sequence"/>
</dbReference>
<dbReference type="InterPro" id="IPR029068">
    <property type="entry name" value="Glyas_Bleomycin-R_OHBP_Dase"/>
</dbReference>
<dbReference type="SUPFAM" id="SSF54593">
    <property type="entry name" value="Glyoxalase/Bleomycin resistance protein/Dihydroxybiphenyl dioxygenase"/>
    <property type="match status" value="1"/>
</dbReference>
<gene>
    <name evidence="1" type="ORF">G9U51_02590</name>
</gene>
<dbReference type="EMBL" id="JAAOIV010000002">
    <property type="protein sequence ID" value="NHN54669.1"/>
    <property type="molecule type" value="Genomic_DNA"/>
</dbReference>
<evidence type="ECO:0008006" key="3">
    <source>
        <dbReference type="Google" id="ProtNLM"/>
    </source>
</evidence>
<dbReference type="RefSeq" id="WP_166192747.1">
    <property type="nucleotide sequence ID" value="NZ_JAAOIV010000002.1"/>
</dbReference>
<evidence type="ECO:0000313" key="1">
    <source>
        <dbReference type="EMBL" id="NHN54669.1"/>
    </source>
</evidence>
<reference evidence="1" key="1">
    <citation type="submission" date="2020-03" db="EMBL/GenBank/DDBJ databases">
        <title>Draft sequencing of Calidifontibacter sp. DB0510.</title>
        <authorList>
            <person name="Kim D.-U."/>
        </authorList>
    </citation>
    <scope>NUCLEOTIDE SEQUENCE</scope>
    <source>
        <strain evidence="1">DB0510</strain>
    </source>
</reference>
<sequence length="117" mass="12759">MTARALARIFVDDLAAALPLYRALADDAAPRLFEFGDVQLAWVGPFLLLEAPPARRAQLDRAATVLVENMEATVHELERYGGSVLEPPAPGPNGRRMVARHPDGAVLEYIEVPATDR</sequence>
<name>A0A967AYB2_9MICO</name>
<proteinExistence type="predicted"/>